<gene>
    <name evidence="1" type="ORF">KUF71_004553</name>
</gene>
<dbReference type="Proteomes" id="UP001219518">
    <property type="component" value="Unassembled WGS sequence"/>
</dbReference>
<accession>A0AAE1GZS9</accession>
<reference evidence="1" key="1">
    <citation type="submission" date="2021-07" db="EMBL/GenBank/DDBJ databases">
        <authorList>
            <person name="Catto M.A."/>
            <person name="Jacobson A."/>
            <person name="Kennedy G."/>
            <person name="Labadie P."/>
            <person name="Hunt B.G."/>
            <person name="Srinivasan R."/>
        </authorList>
    </citation>
    <scope>NUCLEOTIDE SEQUENCE</scope>
    <source>
        <strain evidence="1">PL_HMW_Pooled</strain>
        <tissue evidence="1">Head</tissue>
    </source>
</reference>
<proteinExistence type="predicted"/>
<protein>
    <submittedName>
        <fullName evidence="1">Transcription factor bHLH76</fullName>
    </submittedName>
</protein>
<sequence length="148" mass="16983">MPIHDRSLLLRNRIETLLDQVDHSYIGEGVDEFALRYMAGFVSRHSKRYTNHCDECTALLQTDADSPSSQADLLISLKSKGFLTYPSEALVNLLGAVENTIIQTSFRDVPLTPLCSTVHQDLLTKSILKFYILMRLHFVTRRWNQRTK</sequence>
<comment type="caution">
    <text evidence="1">The sequence shown here is derived from an EMBL/GenBank/DDBJ whole genome shotgun (WGS) entry which is preliminary data.</text>
</comment>
<organism evidence="1 2">
    <name type="scientific">Frankliniella fusca</name>
    <dbReference type="NCBI Taxonomy" id="407009"/>
    <lineage>
        <taxon>Eukaryota</taxon>
        <taxon>Metazoa</taxon>
        <taxon>Ecdysozoa</taxon>
        <taxon>Arthropoda</taxon>
        <taxon>Hexapoda</taxon>
        <taxon>Insecta</taxon>
        <taxon>Pterygota</taxon>
        <taxon>Neoptera</taxon>
        <taxon>Paraneoptera</taxon>
        <taxon>Thysanoptera</taxon>
        <taxon>Terebrantia</taxon>
        <taxon>Thripoidea</taxon>
        <taxon>Thripidae</taxon>
        <taxon>Frankliniella</taxon>
    </lineage>
</organism>
<evidence type="ECO:0000313" key="1">
    <source>
        <dbReference type="EMBL" id="KAK3911873.1"/>
    </source>
</evidence>
<evidence type="ECO:0000313" key="2">
    <source>
        <dbReference type="Proteomes" id="UP001219518"/>
    </source>
</evidence>
<name>A0AAE1GZS9_9NEOP</name>
<keyword evidence="2" id="KW-1185">Reference proteome</keyword>
<dbReference type="EMBL" id="JAHWGI010000287">
    <property type="protein sequence ID" value="KAK3911873.1"/>
    <property type="molecule type" value="Genomic_DNA"/>
</dbReference>
<reference evidence="1" key="2">
    <citation type="journal article" date="2023" name="BMC Genomics">
        <title>Pest status, molecular evolution, and epigenetic factors derived from the genome assembly of Frankliniella fusca, a thysanopteran phytovirus vector.</title>
        <authorList>
            <person name="Catto M.A."/>
            <person name="Labadie P.E."/>
            <person name="Jacobson A.L."/>
            <person name="Kennedy G.G."/>
            <person name="Srinivasan R."/>
            <person name="Hunt B.G."/>
        </authorList>
    </citation>
    <scope>NUCLEOTIDE SEQUENCE</scope>
    <source>
        <strain evidence="1">PL_HMW_Pooled</strain>
    </source>
</reference>
<dbReference type="AlphaFoldDB" id="A0AAE1GZS9"/>